<gene>
    <name evidence="8" type="ORF">EUU22_03655</name>
</gene>
<comment type="caution">
    <text evidence="8">The sequence shown here is derived from an EMBL/GenBank/DDBJ whole genome shotgun (WGS) entry which is preliminary data.</text>
</comment>
<evidence type="ECO:0000256" key="4">
    <source>
        <dbReference type="ARBA" id="ARBA00023125"/>
    </source>
</evidence>
<feature type="region of interest" description="Disordered" evidence="7">
    <location>
        <begin position="71"/>
        <end position="94"/>
    </location>
</feature>
<keyword evidence="1" id="KW-0678">Repressor</keyword>
<dbReference type="GO" id="GO:0006355">
    <property type="term" value="P:regulation of DNA-templated transcription"/>
    <property type="evidence" value="ECO:0007669"/>
    <property type="project" value="InterPro"/>
</dbReference>
<protein>
    <submittedName>
        <fullName evidence="8">DUF1778 domain-containing protein</fullName>
    </submittedName>
</protein>
<keyword evidence="5" id="KW-0804">Transcription</keyword>
<dbReference type="PANTHER" id="PTHR35401:SF1">
    <property type="entry name" value="CYTOPLASMIC PROTEIN"/>
    <property type="match status" value="1"/>
</dbReference>
<dbReference type="Gene3D" id="1.20.5.780">
    <property type="entry name" value="Single helix bin"/>
    <property type="match status" value="1"/>
</dbReference>
<dbReference type="OrthoDB" id="7359199at2"/>
<evidence type="ECO:0000256" key="3">
    <source>
        <dbReference type="ARBA" id="ARBA00023015"/>
    </source>
</evidence>
<proteinExistence type="inferred from homology"/>
<comment type="similarity">
    <text evidence="6">Belongs to the TacA antitoxin family.</text>
</comment>
<sequence length="94" mass="10536">MATTTPRKETPVSMRFRDDDLMIIDRGAELLGLSRTEFMRRAALHEAQAAILNETVIRVSPDAYDAFMQAISSPPAAPPPKAAERLRRSAPWER</sequence>
<accession>A0A4V1RT60</accession>
<keyword evidence="3" id="KW-0805">Transcription regulation</keyword>
<name>A0A4V1RT60_9HYPH</name>
<keyword evidence="4" id="KW-0238">DNA-binding</keyword>
<evidence type="ECO:0000256" key="1">
    <source>
        <dbReference type="ARBA" id="ARBA00022491"/>
    </source>
</evidence>
<dbReference type="EMBL" id="SDVB01000106">
    <property type="protein sequence ID" value="RYC23204.1"/>
    <property type="molecule type" value="Genomic_DNA"/>
</dbReference>
<dbReference type="GO" id="GO:0003677">
    <property type="term" value="F:DNA binding"/>
    <property type="evidence" value="ECO:0007669"/>
    <property type="project" value="UniProtKB-KW"/>
</dbReference>
<evidence type="ECO:0000256" key="6">
    <source>
        <dbReference type="ARBA" id="ARBA00049988"/>
    </source>
</evidence>
<dbReference type="AlphaFoldDB" id="A0A4V1RT60"/>
<evidence type="ECO:0000313" key="8">
    <source>
        <dbReference type="EMBL" id="RYC23204.1"/>
    </source>
</evidence>
<keyword evidence="9" id="KW-1185">Reference proteome</keyword>
<evidence type="ECO:0000256" key="2">
    <source>
        <dbReference type="ARBA" id="ARBA00022649"/>
    </source>
</evidence>
<evidence type="ECO:0000313" key="9">
    <source>
        <dbReference type="Proteomes" id="UP000291088"/>
    </source>
</evidence>
<dbReference type="PANTHER" id="PTHR35401">
    <property type="entry name" value="COPG FAMILY HELIX-TURN-HELIX PROTEIN-RELATED-RELATED"/>
    <property type="match status" value="1"/>
</dbReference>
<dbReference type="Pfam" id="PF08681">
    <property type="entry name" value="TacA1"/>
    <property type="match status" value="1"/>
</dbReference>
<dbReference type="RefSeq" id="WP_129330740.1">
    <property type="nucleotide sequence ID" value="NZ_SDVB01000106.1"/>
</dbReference>
<dbReference type="Proteomes" id="UP000291088">
    <property type="component" value="Unassembled WGS sequence"/>
</dbReference>
<reference evidence="8 9" key="1">
    <citation type="submission" date="2019-01" db="EMBL/GenBank/DDBJ databases">
        <authorList>
            <person name="Deng T."/>
        </authorList>
    </citation>
    <scope>NUCLEOTIDE SEQUENCE [LARGE SCALE GENOMIC DNA]</scope>
    <source>
        <strain evidence="8 9">F8825</strain>
    </source>
</reference>
<evidence type="ECO:0000256" key="5">
    <source>
        <dbReference type="ARBA" id="ARBA00023163"/>
    </source>
</evidence>
<dbReference type="InterPro" id="IPR014795">
    <property type="entry name" value="TacA_1-like"/>
</dbReference>
<evidence type="ECO:0000256" key="7">
    <source>
        <dbReference type="SAM" id="MobiDB-lite"/>
    </source>
</evidence>
<dbReference type="InterPro" id="IPR010985">
    <property type="entry name" value="Ribbon_hlx_hlx"/>
</dbReference>
<organism evidence="8 9">
    <name type="scientific">Ciceribacter ferrooxidans</name>
    <dbReference type="NCBI Taxonomy" id="2509717"/>
    <lineage>
        <taxon>Bacteria</taxon>
        <taxon>Pseudomonadati</taxon>
        <taxon>Pseudomonadota</taxon>
        <taxon>Alphaproteobacteria</taxon>
        <taxon>Hyphomicrobiales</taxon>
        <taxon>Rhizobiaceae</taxon>
        <taxon>Ciceribacter</taxon>
    </lineage>
</organism>
<feature type="compositionally biased region" description="Basic and acidic residues" evidence="7">
    <location>
        <begin position="82"/>
        <end position="94"/>
    </location>
</feature>
<keyword evidence="2" id="KW-1277">Toxin-antitoxin system</keyword>
<dbReference type="SUPFAM" id="SSF47598">
    <property type="entry name" value="Ribbon-helix-helix"/>
    <property type="match status" value="1"/>
</dbReference>